<accession>D3FDU7</accession>
<dbReference type="STRING" id="469383.Cwoe_3144"/>
<dbReference type="PANTHER" id="PTHR33495:SF2">
    <property type="entry name" value="ANTI-SIGMA FACTOR ANTAGONIST TM_1081-RELATED"/>
    <property type="match status" value="1"/>
</dbReference>
<dbReference type="eggNOG" id="COG1366">
    <property type="taxonomic scope" value="Bacteria"/>
</dbReference>
<dbReference type="InterPro" id="IPR002645">
    <property type="entry name" value="STAS_dom"/>
</dbReference>
<dbReference type="KEGG" id="cwo:Cwoe_3144"/>
<dbReference type="Pfam" id="PF13466">
    <property type="entry name" value="STAS_2"/>
    <property type="match status" value="1"/>
</dbReference>
<dbReference type="Gene3D" id="3.30.750.24">
    <property type="entry name" value="STAS domain"/>
    <property type="match status" value="1"/>
</dbReference>
<dbReference type="AlphaFoldDB" id="D3FDU7"/>
<evidence type="ECO:0000259" key="1">
    <source>
        <dbReference type="PROSITE" id="PS50801"/>
    </source>
</evidence>
<sequence length="109" mass="11362">MRADHGYHLFSADVRLGTGGHVVTLAGELDLAGVTALDTCIARLSPRADELVLDFGELRFIDANGLHAIASAAGRVAAGGGSLTISSPRPACRRLLDLVGFDRIVAVRP</sequence>
<dbReference type="EMBL" id="CP001854">
    <property type="protein sequence ID" value="ADB51563.1"/>
    <property type="molecule type" value="Genomic_DNA"/>
</dbReference>
<evidence type="ECO:0000313" key="3">
    <source>
        <dbReference type="Proteomes" id="UP000008229"/>
    </source>
</evidence>
<dbReference type="PANTHER" id="PTHR33495">
    <property type="entry name" value="ANTI-SIGMA FACTOR ANTAGONIST TM_1081-RELATED-RELATED"/>
    <property type="match status" value="1"/>
</dbReference>
<protein>
    <submittedName>
        <fullName evidence="2">Anti-sigma-factor antagonist</fullName>
    </submittedName>
</protein>
<dbReference type="CDD" id="cd07043">
    <property type="entry name" value="STAS_anti-anti-sigma_factors"/>
    <property type="match status" value="1"/>
</dbReference>
<proteinExistence type="predicted"/>
<dbReference type="HOGENOM" id="CLU_2179360_0_0_11"/>
<feature type="domain" description="STAS" evidence="1">
    <location>
        <begin position="10"/>
        <end position="109"/>
    </location>
</feature>
<gene>
    <name evidence="2" type="ordered locus">Cwoe_3144</name>
</gene>
<reference evidence="3" key="2">
    <citation type="submission" date="2010-01" db="EMBL/GenBank/DDBJ databases">
        <title>The complete genome of Conexibacter woesei DSM 14684.</title>
        <authorList>
            <consortium name="US DOE Joint Genome Institute (JGI-PGF)"/>
            <person name="Lucas S."/>
            <person name="Copeland A."/>
            <person name="Lapidus A."/>
            <person name="Glavina del Rio T."/>
            <person name="Dalin E."/>
            <person name="Tice H."/>
            <person name="Bruce D."/>
            <person name="Goodwin L."/>
            <person name="Pitluck S."/>
            <person name="Kyrpides N."/>
            <person name="Mavromatis K."/>
            <person name="Ivanova N."/>
            <person name="Mikhailova N."/>
            <person name="Chertkov O."/>
            <person name="Brettin T."/>
            <person name="Detter J.C."/>
            <person name="Han C."/>
            <person name="Larimer F."/>
            <person name="Land M."/>
            <person name="Hauser L."/>
            <person name="Markowitz V."/>
            <person name="Cheng J.-F."/>
            <person name="Hugenholtz P."/>
            <person name="Woyke T."/>
            <person name="Wu D."/>
            <person name="Pukall R."/>
            <person name="Steenblock K."/>
            <person name="Schneider S."/>
            <person name="Klenk H.-P."/>
            <person name="Eisen J.A."/>
        </authorList>
    </citation>
    <scope>NUCLEOTIDE SEQUENCE [LARGE SCALE GENOMIC DNA]</scope>
    <source>
        <strain evidence="3">DSM 14684 / CIP 108061 / JCM 11494 / NBRC 100937 / ID131577</strain>
    </source>
</reference>
<dbReference type="GO" id="GO:0043856">
    <property type="term" value="F:anti-sigma factor antagonist activity"/>
    <property type="evidence" value="ECO:0007669"/>
    <property type="project" value="TreeGrafter"/>
</dbReference>
<evidence type="ECO:0000313" key="2">
    <source>
        <dbReference type="EMBL" id="ADB51563.1"/>
    </source>
</evidence>
<reference evidence="2 3" key="1">
    <citation type="journal article" date="2010" name="Stand. Genomic Sci.">
        <title>Complete genome sequence of Conexibacter woesei type strain (ID131577).</title>
        <authorList>
            <person name="Pukall R."/>
            <person name="Lapidus A."/>
            <person name="Glavina Del Rio T."/>
            <person name="Copeland A."/>
            <person name="Tice H."/>
            <person name="Cheng J.-F."/>
            <person name="Lucas S."/>
            <person name="Chen F."/>
            <person name="Nolan M."/>
            <person name="Bruce D."/>
            <person name="Goodwin L."/>
            <person name="Pitluck S."/>
            <person name="Mavromatis K."/>
            <person name="Ivanova N."/>
            <person name="Ovchinnikova G."/>
            <person name="Pati A."/>
            <person name="Chen A."/>
            <person name="Palaniappan K."/>
            <person name="Land M."/>
            <person name="Hauser L."/>
            <person name="Chang Y.-J."/>
            <person name="Jeffries C.D."/>
            <person name="Chain P."/>
            <person name="Meincke L."/>
            <person name="Sims D."/>
            <person name="Brettin T."/>
            <person name="Detter J.C."/>
            <person name="Rohde M."/>
            <person name="Goeker M."/>
            <person name="Bristow J."/>
            <person name="Eisen J.A."/>
            <person name="Markowitz V."/>
            <person name="Kyrpides N.C."/>
            <person name="Klenk H.-P."/>
            <person name="Hugenholtz P."/>
        </authorList>
    </citation>
    <scope>NUCLEOTIDE SEQUENCE [LARGE SCALE GENOMIC DNA]</scope>
    <source>
        <strain evidence="3">DSM 14684 / CIP 108061 / JCM 11494 / NBRC 100937 / ID131577</strain>
    </source>
</reference>
<dbReference type="InterPro" id="IPR036513">
    <property type="entry name" value="STAS_dom_sf"/>
</dbReference>
<organism evidence="2 3">
    <name type="scientific">Conexibacter woesei (strain DSM 14684 / CCUG 47730 / CIP 108061 / JCM 11494 / NBRC 100937 / ID131577)</name>
    <dbReference type="NCBI Taxonomy" id="469383"/>
    <lineage>
        <taxon>Bacteria</taxon>
        <taxon>Bacillati</taxon>
        <taxon>Actinomycetota</taxon>
        <taxon>Thermoleophilia</taxon>
        <taxon>Solirubrobacterales</taxon>
        <taxon>Conexibacteraceae</taxon>
        <taxon>Conexibacter</taxon>
    </lineage>
</organism>
<dbReference type="PROSITE" id="PS50801">
    <property type="entry name" value="STAS"/>
    <property type="match status" value="1"/>
</dbReference>
<name>D3FDU7_CONWI</name>
<dbReference type="SUPFAM" id="SSF52091">
    <property type="entry name" value="SpoIIaa-like"/>
    <property type="match status" value="1"/>
</dbReference>
<keyword evidence="3" id="KW-1185">Reference proteome</keyword>
<dbReference type="InterPro" id="IPR058548">
    <property type="entry name" value="MlaB-like_STAS"/>
</dbReference>
<dbReference type="Proteomes" id="UP000008229">
    <property type="component" value="Chromosome"/>
</dbReference>